<reference evidence="18" key="2">
    <citation type="submission" date="2025-04" db="UniProtKB">
        <authorList>
            <consortium name="RefSeq"/>
        </authorList>
    </citation>
    <scope>IDENTIFICATION</scope>
</reference>
<evidence type="ECO:0000256" key="5">
    <source>
        <dbReference type="ARBA" id="ARBA00022763"/>
    </source>
</evidence>
<keyword evidence="3" id="KW-0004">4Fe-4S</keyword>
<dbReference type="Proteomes" id="UP001652680">
    <property type="component" value="Unassembled WGS sequence"/>
</dbReference>
<dbReference type="CDD" id="cd00056">
    <property type="entry name" value="ENDO3c"/>
    <property type="match status" value="1"/>
</dbReference>
<dbReference type="PROSITE" id="PS01155">
    <property type="entry name" value="ENDONUCLEASE_III_2"/>
    <property type="match status" value="1"/>
</dbReference>
<dbReference type="InterPro" id="IPR023170">
    <property type="entry name" value="HhH_base_excis_C"/>
</dbReference>
<dbReference type="Pfam" id="PF00633">
    <property type="entry name" value="HHH"/>
    <property type="match status" value="1"/>
</dbReference>
<dbReference type="GO" id="GO:0005634">
    <property type="term" value="C:nucleus"/>
    <property type="evidence" value="ECO:0007669"/>
    <property type="project" value="UniProtKB-SubCell"/>
</dbReference>
<evidence type="ECO:0000256" key="4">
    <source>
        <dbReference type="ARBA" id="ARBA00022723"/>
    </source>
</evidence>
<dbReference type="InterPro" id="IPR004035">
    <property type="entry name" value="Endouclease-III_FeS-bd_BS"/>
</dbReference>
<comment type="cofactor">
    <cofactor evidence="1">
        <name>[4Fe-4S] cluster</name>
        <dbReference type="ChEBI" id="CHEBI:49883"/>
    </cofactor>
</comment>
<proteinExistence type="inferred from homology"/>
<dbReference type="OrthoDB" id="2099276at2759"/>
<evidence type="ECO:0000256" key="2">
    <source>
        <dbReference type="ARBA" id="ARBA00008343"/>
    </source>
</evidence>
<dbReference type="EC" id="4.2.99.18" evidence="14"/>
<dbReference type="GO" id="GO:0006285">
    <property type="term" value="P:base-excision repair, AP site formation"/>
    <property type="evidence" value="ECO:0007669"/>
    <property type="project" value="UniProtKB-UniRule"/>
</dbReference>
<dbReference type="GO" id="GO:0140078">
    <property type="term" value="F:class I DNA-(apurinic or apyrimidinic site) endonuclease activity"/>
    <property type="evidence" value="ECO:0007669"/>
    <property type="project" value="UniProtKB-EC"/>
</dbReference>
<dbReference type="SUPFAM" id="SSF48150">
    <property type="entry name" value="DNA-glycosylase"/>
    <property type="match status" value="1"/>
</dbReference>
<dbReference type="FunFam" id="1.10.1670.10:FF:000003">
    <property type="entry name" value="Endonuclease III homolog"/>
    <property type="match status" value="1"/>
</dbReference>
<name>A0A6P4E8U8_DRORH</name>
<evidence type="ECO:0000313" key="16">
    <source>
        <dbReference type="EnsemblMetazoa" id="XP_016974445.1"/>
    </source>
</evidence>
<comment type="caution">
    <text evidence="14">Lacks conserved residue(s) required for the propagation of feature annotation.</text>
</comment>
<dbReference type="EC" id="3.2.2.-" evidence="14"/>
<gene>
    <name evidence="18" type="primary">LOC108041140</name>
    <name evidence="16" type="synonym">108041140</name>
    <name evidence="14" type="synonym">NTH1</name>
</gene>
<keyword evidence="17" id="KW-1185">Reference proteome</keyword>
<evidence type="ECO:0000256" key="3">
    <source>
        <dbReference type="ARBA" id="ARBA00022485"/>
    </source>
</evidence>
<comment type="subcellular location">
    <subcellularLocation>
        <location evidence="14">Nucleus</location>
    </subcellularLocation>
    <subcellularLocation>
        <location evidence="14">Mitochondrion</location>
    </subcellularLocation>
</comment>
<dbReference type="GO" id="GO:0000703">
    <property type="term" value="F:oxidized pyrimidine nucleobase lesion DNA N-glycosylase activity"/>
    <property type="evidence" value="ECO:0007669"/>
    <property type="project" value="UniProtKB-UniRule"/>
</dbReference>
<keyword evidence="6 14" id="KW-0378">Hydrolase</keyword>
<dbReference type="GO" id="GO:0005739">
    <property type="term" value="C:mitochondrion"/>
    <property type="evidence" value="ECO:0007669"/>
    <property type="project" value="UniProtKB-SubCell"/>
</dbReference>
<evidence type="ECO:0000256" key="11">
    <source>
        <dbReference type="ARBA" id="ARBA00023239"/>
    </source>
</evidence>
<evidence type="ECO:0000256" key="1">
    <source>
        <dbReference type="ARBA" id="ARBA00001966"/>
    </source>
</evidence>
<dbReference type="HAMAP" id="MF_03183">
    <property type="entry name" value="Endonuclease_III_Nth"/>
    <property type="match status" value="1"/>
</dbReference>
<evidence type="ECO:0000259" key="15">
    <source>
        <dbReference type="SMART" id="SM00478"/>
    </source>
</evidence>
<reference evidence="17" key="1">
    <citation type="journal article" date="2021" name="Elife">
        <title>Highly contiguous assemblies of 101 drosophilid genomes.</title>
        <authorList>
            <person name="Kim B.Y."/>
            <person name="Wang J.R."/>
            <person name="Miller D.E."/>
            <person name="Barmina O."/>
            <person name="Delaney E."/>
            <person name="Thompson A."/>
            <person name="Comeault A.A."/>
            <person name="Peede D."/>
            <person name="D'Agostino E.R."/>
            <person name="Pelaez J."/>
            <person name="Aguilar J.M."/>
            <person name="Haji D."/>
            <person name="Matsunaga T."/>
            <person name="Armstrong E.E."/>
            <person name="Zych M."/>
            <person name="Ogawa Y."/>
            <person name="Stamenkovic-Radak M."/>
            <person name="Jelic M."/>
            <person name="Veselinovic M.S."/>
            <person name="Tanaskovic M."/>
            <person name="Eric P."/>
            <person name="Gao J.J."/>
            <person name="Katoh T.K."/>
            <person name="Toda M.J."/>
            <person name="Watabe H."/>
            <person name="Watada M."/>
            <person name="Davis J.S."/>
            <person name="Moyle L.C."/>
            <person name="Manoli G."/>
            <person name="Bertolini E."/>
            <person name="Kostal V."/>
            <person name="Hawley R.S."/>
            <person name="Takahashi A."/>
            <person name="Jones C.D."/>
            <person name="Price D.K."/>
            <person name="Whiteman N."/>
            <person name="Kopp A."/>
            <person name="Matute D.R."/>
            <person name="Petrov D.A."/>
        </authorList>
    </citation>
    <scope>NUCLEOTIDE SEQUENCE [LARGE SCALE GENOMIC DNA]</scope>
</reference>
<comment type="similarity">
    <text evidence="2 14">Belongs to the Nth/MutY family.</text>
</comment>
<keyword evidence="14" id="KW-0539">Nucleus</keyword>
<dbReference type="InterPro" id="IPR011257">
    <property type="entry name" value="DNA_glycosylase"/>
</dbReference>
<dbReference type="FunFam" id="1.10.340.30:FF:000005">
    <property type="entry name" value="Endonuclease III-like protein 1"/>
    <property type="match status" value="1"/>
</dbReference>
<dbReference type="PANTHER" id="PTHR43286">
    <property type="entry name" value="ENDONUCLEASE III-LIKE PROTEIN 1"/>
    <property type="match status" value="1"/>
</dbReference>
<dbReference type="GO" id="GO:0051539">
    <property type="term" value="F:4 iron, 4 sulfur cluster binding"/>
    <property type="evidence" value="ECO:0007669"/>
    <property type="project" value="UniProtKB-KW"/>
</dbReference>
<evidence type="ECO:0000256" key="10">
    <source>
        <dbReference type="ARBA" id="ARBA00023204"/>
    </source>
</evidence>
<dbReference type="EnsemblMetazoa" id="XM_017118956.2">
    <property type="protein sequence ID" value="XP_016974445.1"/>
    <property type="gene ID" value="LOC108041140"/>
</dbReference>
<dbReference type="InterPro" id="IPR003265">
    <property type="entry name" value="HhH-GPD_domain"/>
</dbReference>
<sequence length="417" mass="47356">MKTRSAQFILNMAKNVKKLTLANKLAKRGDVIKPTEIISRQNRADNVRDIEDLVGVSPAEPGSSNSIFFSPIQTRKQRHLNGELLKKTNIKMEPLSPTRVPTKKTRKEDQLVTKIQVGSATVVKCKLVHDPVDSPIRIDKIKKELEPQIKQEPFIHESLAGLNNIKKELDQQVEASLYPEVESPHHLWYNHLENIRIMRNSKSAPVDTMGCHRCADSKADAKTQRFQNLVALMLSSQTKDQTTYEAMNRLKEQTLTPLKLKEMPITDLENLLHPVSFYKNKAKYLKQTVDILMEKYDSDIPDNPKELIALPGVGPKMAHICMAVAWNKVTGIGVDVHVHRLSNRLGWIPKPTKEPEQTRIALEKWLPYSLWSEVNHLFVGFGQTICTPVKPKCGECLNKDICPSAYAESKPKRKSDR</sequence>
<keyword evidence="9" id="KW-0411">Iron-sulfur</keyword>
<dbReference type="CTD" id="4913"/>
<dbReference type="GO" id="GO:0003677">
    <property type="term" value="F:DNA binding"/>
    <property type="evidence" value="ECO:0007669"/>
    <property type="project" value="UniProtKB-UniRule"/>
</dbReference>
<dbReference type="Gene3D" id="1.10.1670.10">
    <property type="entry name" value="Helix-hairpin-Helix base-excision DNA repair enzymes (C-terminal)"/>
    <property type="match status" value="1"/>
</dbReference>
<comment type="function">
    <text evidence="14">Bifunctional DNA N-glycosylase with associated apurinic/apyrimidinic (AP) lyase function that catalyzes the first step in base excision repair (BER), the primary repair pathway for the repair of oxidative DNA damage. The DNA N-glycosylase activity releases the damaged DNA base from DNA by cleaving the N-glycosidic bond, leaving an AP site. The AP lyase activity cleaves the phosphodiester bond 3' to the AP site by a beta-elimination. Primarily recognizes and repairs oxidative base damage of pyrimidines.</text>
</comment>
<keyword evidence="5 14" id="KW-0227">DNA damage</keyword>
<dbReference type="PROSITE" id="PS00764">
    <property type="entry name" value="ENDONUCLEASE_III_1"/>
    <property type="match status" value="1"/>
</dbReference>
<protein>
    <recommendedName>
        <fullName evidence="14">Endonuclease III homolog</fullName>
        <ecNumber evidence="14">3.2.2.-</ecNumber>
        <ecNumber evidence="14">4.2.99.18</ecNumber>
    </recommendedName>
    <alternativeName>
        <fullName evidence="14">Bifunctional DNA N-glycosylase/DNA-(apurinic or apyrimidinic site) lyase</fullName>
        <shortName evidence="14">DNA glycosylase/AP lyase</shortName>
    </alternativeName>
</protein>
<dbReference type="InterPro" id="IPR003651">
    <property type="entry name" value="Endonuclease3_FeS-loop_motif"/>
</dbReference>
<evidence type="ECO:0000256" key="14">
    <source>
        <dbReference type="HAMAP-Rule" id="MF_03183"/>
    </source>
</evidence>
<keyword evidence="4" id="KW-0479">Metal-binding</keyword>
<keyword evidence="14" id="KW-0496">Mitochondrion</keyword>
<dbReference type="Gene3D" id="1.10.340.30">
    <property type="entry name" value="Hypothetical protein, domain 2"/>
    <property type="match status" value="1"/>
</dbReference>
<keyword evidence="12 14" id="KW-0326">Glycosidase</keyword>
<dbReference type="PANTHER" id="PTHR43286:SF1">
    <property type="entry name" value="ENDONUCLEASE III-LIKE PROTEIN 1"/>
    <property type="match status" value="1"/>
</dbReference>
<dbReference type="GO" id="GO:0046872">
    <property type="term" value="F:metal ion binding"/>
    <property type="evidence" value="ECO:0007669"/>
    <property type="project" value="UniProtKB-KW"/>
</dbReference>
<dbReference type="InterPro" id="IPR030841">
    <property type="entry name" value="NTH1"/>
</dbReference>
<dbReference type="AlphaFoldDB" id="A0A6P4E8U8"/>
<comment type="catalytic activity">
    <reaction evidence="13 14">
        <text>2'-deoxyribonucleotide-(2'-deoxyribose 5'-phosphate)-2'-deoxyribonucleotide-DNA = a 3'-end 2'-deoxyribonucleotide-(2,3-dehydro-2,3-deoxyribose 5'-phosphate)-DNA + a 5'-end 5'-phospho-2'-deoxyribonucleoside-DNA + H(+)</text>
        <dbReference type="Rhea" id="RHEA:66592"/>
        <dbReference type="Rhea" id="RHEA-COMP:13180"/>
        <dbReference type="Rhea" id="RHEA-COMP:16897"/>
        <dbReference type="Rhea" id="RHEA-COMP:17067"/>
        <dbReference type="ChEBI" id="CHEBI:15378"/>
        <dbReference type="ChEBI" id="CHEBI:136412"/>
        <dbReference type="ChEBI" id="CHEBI:157695"/>
        <dbReference type="ChEBI" id="CHEBI:167181"/>
        <dbReference type="EC" id="4.2.99.18"/>
    </reaction>
</comment>
<dbReference type="GO" id="GO:0006289">
    <property type="term" value="P:nucleotide-excision repair"/>
    <property type="evidence" value="ECO:0007669"/>
    <property type="project" value="TreeGrafter"/>
</dbReference>
<evidence type="ECO:0000256" key="6">
    <source>
        <dbReference type="ARBA" id="ARBA00022801"/>
    </source>
</evidence>
<dbReference type="Pfam" id="PF00730">
    <property type="entry name" value="HhH-GPD"/>
    <property type="match status" value="1"/>
</dbReference>
<evidence type="ECO:0000256" key="12">
    <source>
        <dbReference type="ARBA" id="ARBA00023295"/>
    </source>
</evidence>
<evidence type="ECO:0000313" key="17">
    <source>
        <dbReference type="Proteomes" id="UP001652680"/>
    </source>
</evidence>
<keyword evidence="10 14" id="KW-0234">DNA repair</keyword>
<evidence type="ECO:0000256" key="13">
    <source>
        <dbReference type="ARBA" id="ARBA00044632"/>
    </source>
</evidence>
<dbReference type="InterPro" id="IPR004036">
    <property type="entry name" value="Endonuclease-III-like_CS2"/>
</dbReference>
<reference evidence="16" key="3">
    <citation type="submission" date="2025-05" db="UniProtKB">
        <authorList>
            <consortium name="EnsemblMetazoa"/>
        </authorList>
    </citation>
    <scope>IDENTIFICATION</scope>
</reference>
<keyword evidence="8" id="KW-0408">Iron</keyword>
<evidence type="ECO:0000256" key="8">
    <source>
        <dbReference type="ARBA" id="ARBA00023004"/>
    </source>
</evidence>
<dbReference type="SMART" id="SM00478">
    <property type="entry name" value="ENDO3c"/>
    <property type="match status" value="1"/>
</dbReference>
<keyword evidence="11 14" id="KW-0456">Lyase</keyword>
<dbReference type="GeneID" id="108041140"/>
<evidence type="ECO:0000256" key="9">
    <source>
        <dbReference type="ARBA" id="ARBA00023014"/>
    </source>
</evidence>
<feature type="domain" description="HhH-GPD" evidence="15">
    <location>
        <begin position="234"/>
        <end position="384"/>
    </location>
</feature>
<accession>A0A6P4E8U8</accession>
<organism evidence="18">
    <name type="scientific">Drosophila rhopaloa</name>
    <name type="common">Fruit fly</name>
    <dbReference type="NCBI Taxonomy" id="1041015"/>
    <lineage>
        <taxon>Eukaryota</taxon>
        <taxon>Metazoa</taxon>
        <taxon>Ecdysozoa</taxon>
        <taxon>Arthropoda</taxon>
        <taxon>Hexapoda</taxon>
        <taxon>Insecta</taxon>
        <taxon>Pterygota</taxon>
        <taxon>Neoptera</taxon>
        <taxon>Endopterygota</taxon>
        <taxon>Diptera</taxon>
        <taxon>Brachycera</taxon>
        <taxon>Muscomorpha</taxon>
        <taxon>Ephydroidea</taxon>
        <taxon>Drosophilidae</taxon>
        <taxon>Drosophila</taxon>
        <taxon>Sophophora</taxon>
    </lineage>
</organism>
<keyword evidence="7" id="KW-0809">Transit peptide</keyword>
<dbReference type="RefSeq" id="XP_016974445.1">
    <property type="nucleotide sequence ID" value="XM_017118956.1"/>
</dbReference>
<evidence type="ECO:0000313" key="18">
    <source>
        <dbReference type="RefSeq" id="XP_016974445.1"/>
    </source>
</evidence>
<dbReference type="SMART" id="SM00525">
    <property type="entry name" value="FES"/>
    <property type="match status" value="1"/>
</dbReference>
<evidence type="ECO:0000256" key="7">
    <source>
        <dbReference type="ARBA" id="ARBA00022946"/>
    </source>
</evidence>
<dbReference type="InterPro" id="IPR000445">
    <property type="entry name" value="HhH_motif"/>
</dbReference>